<evidence type="ECO:0000259" key="1">
    <source>
        <dbReference type="Pfam" id="PF00027"/>
    </source>
</evidence>
<dbReference type="OrthoDB" id="667553at2"/>
<dbReference type="EMBL" id="QLLL01000001">
    <property type="protein sequence ID" value="RAJ10681.1"/>
    <property type="molecule type" value="Genomic_DNA"/>
</dbReference>
<dbReference type="InterPro" id="IPR014710">
    <property type="entry name" value="RmlC-like_jellyroll"/>
</dbReference>
<keyword evidence="3" id="KW-1185">Reference proteome</keyword>
<dbReference type="InterPro" id="IPR000595">
    <property type="entry name" value="cNMP-bd_dom"/>
</dbReference>
<dbReference type="Gene3D" id="2.60.120.10">
    <property type="entry name" value="Jelly Rolls"/>
    <property type="match status" value="1"/>
</dbReference>
<organism evidence="2 3">
    <name type="scientific">Chitinophaga skermanii</name>
    <dbReference type="NCBI Taxonomy" id="331697"/>
    <lineage>
        <taxon>Bacteria</taxon>
        <taxon>Pseudomonadati</taxon>
        <taxon>Bacteroidota</taxon>
        <taxon>Chitinophagia</taxon>
        <taxon>Chitinophagales</taxon>
        <taxon>Chitinophagaceae</taxon>
        <taxon>Chitinophaga</taxon>
    </lineage>
</organism>
<protein>
    <submittedName>
        <fullName evidence="2">CRP-like cAMP-binding protein</fullName>
    </submittedName>
</protein>
<comment type="caution">
    <text evidence="2">The sequence shown here is derived from an EMBL/GenBank/DDBJ whole genome shotgun (WGS) entry which is preliminary data.</text>
</comment>
<gene>
    <name evidence="2" type="ORF">LX64_00287</name>
</gene>
<name>A0A327R220_9BACT</name>
<dbReference type="SUPFAM" id="SSF51206">
    <property type="entry name" value="cAMP-binding domain-like"/>
    <property type="match status" value="1"/>
</dbReference>
<dbReference type="AlphaFoldDB" id="A0A327R220"/>
<reference evidence="2 3" key="1">
    <citation type="submission" date="2018-06" db="EMBL/GenBank/DDBJ databases">
        <title>Genomic Encyclopedia of Archaeal and Bacterial Type Strains, Phase II (KMG-II): from individual species to whole genera.</title>
        <authorList>
            <person name="Goeker M."/>
        </authorList>
    </citation>
    <scope>NUCLEOTIDE SEQUENCE [LARGE SCALE GENOMIC DNA]</scope>
    <source>
        <strain evidence="2 3">DSM 23857</strain>
    </source>
</reference>
<sequence>MQYTIQHIAQQFNIPISSATHFLSKFSKVELLRGTVFQAAGKTCHSIGLIESGLMKCVFHKDGEEVVFEFAYENQFIADYYSFVTQQPSEKEIVCLEDAIVYVIDRETLRALAEDMPFVEDMNRKMNEFLFLKMHDRLKSQLLHTSTERYEQLIAERQDLANRIPQYLLASYVAVAPETLSRIRKKLASR</sequence>
<dbReference type="Proteomes" id="UP000249547">
    <property type="component" value="Unassembled WGS sequence"/>
</dbReference>
<evidence type="ECO:0000313" key="2">
    <source>
        <dbReference type="EMBL" id="RAJ10681.1"/>
    </source>
</evidence>
<feature type="domain" description="Cyclic nucleotide-binding" evidence="1">
    <location>
        <begin position="29"/>
        <end position="114"/>
    </location>
</feature>
<dbReference type="RefSeq" id="WP_111595814.1">
    <property type="nucleotide sequence ID" value="NZ_QLLL01000001.1"/>
</dbReference>
<proteinExistence type="predicted"/>
<accession>A0A327R220</accession>
<dbReference type="InterPro" id="IPR018490">
    <property type="entry name" value="cNMP-bd_dom_sf"/>
</dbReference>
<evidence type="ECO:0000313" key="3">
    <source>
        <dbReference type="Proteomes" id="UP000249547"/>
    </source>
</evidence>
<dbReference type="Pfam" id="PF00027">
    <property type="entry name" value="cNMP_binding"/>
    <property type="match status" value="1"/>
</dbReference>